<evidence type="ECO:0008006" key="4">
    <source>
        <dbReference type="Google" id="ProtNLM"/>
    </source>
</evidence>
<reference evidence="2 3" key="1">
    <citation type="journal article" date="2015" name="Genome Announc.">
        <title>Complete Genome Sequencing of Protease-Producing Novel Arthrobacter sp. Strain IHBB 11108 Using PacBio Single-Molecule Real-Time Sequencing Technology.</title>
        <authorList>
            <person name="Kiran S."/>
            <person name="Swarnkar M.K."/>
            <person name="Pal M."/>
            <person name="Thakur R."/>
            <person name="Tewari R."/>
            <person name="Singh A.K."/>
            <person name="Gulati A."/>
        </authorList>
    </citation>
    <scope>NUCLEOTIDE SEQUENCE [LARGE SCALE GENOMIC DNA]</scope>
    <source>
        <strain evidence="2 3">IHBB 11108</strain>
    </source>
</reference>
<keyword evidence="1" id="KW-0812">Transmembrane</keyword>
<evidence type="ECO:0000313" key="3">
    <source>
        <dbReference type="Proteomes" id="UP000061839"/>
    </source>
</evidence>
<dbReference type="PATRIC" id="fig|1618207.4.peg.1562"/>
<dbReference type="AlphaFoldDB" id="A0A0D4C332"/>
<keyword evidence="1" id="KW-0472">Membrane</keyword>
<keyword evidence="3" id="KW-1185">Reference proteome</keyword>
<proteinExistence type="predicted"/>
<keyword evidence="1" id="KW-1133">Transmembrane helix</keyword>
<evidence type="ECO:0000256" key="1">
    <source>
        <dbReference type="SAM" id="Phobius"/>
    </source>
</evidence>
<organism evidence="2 3">
    <name type="scientific">Psychromicrobium lacuslunae</name>
    <dbReference type="NCBI Taxonomy" id="1618207"/>
    <lineage>
        <taxon>Bacteria</taxon>
        <taxon>Bacillati</taxon>
        <taxon>Actinomycetota</taxon>
        <taxon>Actinomycetes</taxon>
        <taxon>Micrococcales</taxon>
        <taxon>Micrococcaceae</taxon>
        <taxon>Psychromicrobium</taxon>
    </lineage>
</organism>
<accession>A0A0D4C332</accession>
<dbReference type="HOGENOM" id="CLU_081764_2_0_11"/>
<name>A0A0D4C332_9MICC</name>
<protein>
    <recommendedName>
        <fullName evidence="4">SAF domain-containing protein</fullName>
    </recommendedName>
</protein>
<evidence type="ECO:0000313" key="2">
    <source>
        <dbReference type="EMBL" id="AJT42969.1"/>
    </source>
</evidence>
<feature type="transmembrane region" description="Helical" evidence="1">
    <location>
        <begin position="20"/>
        <end position="39"/>
    </location>
</feature>
<dbReference type="STRING" id="1618207.UM93_07715"/>
<dbReference type="KEGG" id="ari:UM93_07715"/>
<dbReference type="Proteomes" id="UP000061839">
    <property type="component" value="Chromosome"/>
</dbReference>
<gene>
    <name evidence="2" type="ORF">UM93_07715</name>
</gene>
<dbReference type="EMBL" id="CP011005">
    <property type="protein sequence ID" value="AJT42969.1"/>
    <property type="molecule type" value="Genomic_DNA"/>
</dbReference>
<sequence length="213" mass="22960">MPEAAPINRLRKPSWKDPRLLIGVLLILFSVSAVLLLLGNAERTVEAFVSTGDIVVGQKLETASMSKVKVRLDELQGAYYLAADQFPSGAVAVQMIHSGQLIPKSSVAMVDESHRKPVAVTLEQKLPAAAQVGDRVDIWVAEVDPKTGLTALPQLILPSVEIEALERAKPGLMTQDQDLVYVLVDAPRLPVLLHALTDKAKLSVVLDLAGGHR</sequence>